<name>A0A1G7B9C4_9ACTN</name>
<sequence>PQSRDYICANCDEGYRSFDPACRRCHVPPCPDCGRCACPSRVTERHCPGCFMLHPLSMFPAGSDRCLNCD</sequence>
<dbReference type="Proteomes" id="UP000182100">
    <property type="component" value="Unassembled WGS sequence"/>
</dbReference>
<gene>
    <name evidence="1" type="ORF">SAMN05216505_1221</name>
</gene>
<dbReference type="EMBL" id="FMZK01000022">
    <property type="protein sequence ID" value="SDE23641.1"/>
    <property type="molecule type" value="Genomic_DNA"/>
</dbReference>
<protein>
    <submittedName>
        <fullName evidence="1">Uncharacterized protein</fullName>
    </submittedName>
</protein>
<dbReference type="AlphaFoldDB" id="A0A1G7B9C4"/>
<reference evidence="2" key="1">
    <citation type="submission" date="2016-10" db="EMBL/GenBank/DDBJ databases">
        <authorList>
            <person name="Varghese N."/>
            <person name="Submissions S."/>
        </authorList>
    </citation>
    <scope>NUCLEOTIDE SEQUENCE [LARGE SCALE GENOMIC DNA]</scope>
    <source>
        <strain evidence="2">CGMCC 4.3504</strain>
    </source>
</reference>
<evidence type="ECO:0000313" key="1">
    <source>
        <dbReference type="EMBL" id="SDE23641.1"/>
    </source>
</evidence>
<accession>A0A1G7B9C4</accession>
<organism evidence="1 2">
    <name type="scientific">Streptomyces prasinopilosus</name>
    <dbReference type="NCBI Taxonomy" id="67344"/>
    <lineage>
        <taxon>Bacteria</taxon>
        <taxon>Bacillati</taxon>
        <taxon>Actinomycetota</taxon>
        <taxon>Actinomycetes</taxon>
        <taxon>Kitasatosporales</taxon>
        <taxon>Streptomycetaceae</taxon>
        <taxon>Streptomyces</taxon>
    </lineage>
</organism>
<feature type="non-terminal residue" evidence="1">
    <location>
        <position position="1"/>
    </location>
</feature>
<proteinExistence type="predicted"/>
<keyword evidence="2" id="KW-1185">Reference proteome</keyword>
<evidence type="ECO:0000313" key="2">
    <source>
        <dbReference type="Proteomes" id="UP000182100"/>
    </source>
</evidence>